<dbReference type="Pfam" id="PF05439">
    <property type="entry name" value="JTB"/>
    <property type="match status" value="1"/>
</dbReference>
<dbReference type="InterPro" id="IPR008657">
    <property type="entry name" value="JTB"/>
</dbReference>
<gene>
    <name evidence="2" type="ORF">DFQ27_003874</name>
</gene>
<keyword evidence="1" id="KW-0812">Transmembrane</keyword>
<evidence type="ECO:0000313" key="3">
    <source>
        <dbReference type="Proteomes" id="UP000807716"/>
    </source>
</evidence>
<keyword evidence="1" id="KW-1133">Transmembrane helix</keyword>
<keyword evidence="1" id="KW-0472">Membrane</keyword>
<name>A0A9P6Q6Q1_9FUNG</name>
<dbReference type="AlphaFoldDB" id="A0A9P6Q6Q1"/>
<accession>A0A9P6Q6Q1</accession>
<feature type="transmembrane region" description="Helical" evidence="1">
    <location>
        <begin position="49"/>
        <end position="69"/>
    </location>
</feature>
<evidence type="ECO:0000313" key="2">
    <source>
        <dbReference type="EMBL" id="KAG0259836.1"/>
    </source>
</evidence>
<sequence>MDHCKETGNRLRIECHFDDPADQTNEEIVLQLPTFRSCLRVKAIESRRFAHFMSTNIFIALFSGILLVWRRRKLAAAQYRRMARRIGLV</sequence>
<dbReference type="GO" id="GO:0016020">
    <property type="term" value="C:membrane"/>
    <property type="evidence" value="ECO:0007669"/>
    <property type="project" value="InterPro"/>
</dbReference>
<dbReference type="OrthoDB" id="2245086at2759"/>
<keyword evidence="3" id="KW-1185">Reference proteome</keyword>
<protein>
    <submittedName>
        <fullName evidence="2">Uncharacterized protein</fullName>
    </submittedName>
</protein>
<organism evidence="2 3">
    <name type="scientific">Actinomortierella ambigua</name>
    <dbReference type="NCBI Taxonomy" id="1343610"/>
    <lineage>
        <taxon>Eukaryota</taxon>
        <taxon>Fungi</taxon>
        <taxon>Fungi incertae sedis</taxon>
        <taxon>Mucoromycota</taxon>
        <taxon>Mortierellomycotina</taxon>
        <taxon>Mortierellomycetes</taxon>
        <taxon>Mortierellales</taxon>
        <taxon>Mortierellaceae</taxon>
        <taxon>Actinomortierella</taxon>
    </lineage>
</organism>
<proteinExistence type="predicted"/>
<comment type="caution">
    <text evidence="2">The sequence shown here is derived from an EMBL/GenBank/DDBJ whole genome shotgun (WGS) entry which is preliminary data.</text>
</comment>
<reference evidence="2" key="1">
    <citation type="journal article" date="2020" name="Fungal Divers.">
        <title>Resolving the Mortierellaceae phylogeny through synthesis of multi-gene phylogenetics and phylogenomics.</title>
        <authorList>
            <person name="Vandepol N."/>
            <person name="Liber J."/>
            <person name="Desiro A."/>
            <person name="Na H."/>
            <person name="Kennedy M."/>
            <person name="Barry K."/>
            <person name="Grigoriev I.V."/>
            <person name="Miller A.N."/>
            <person name="O'Donnell K."/>
            <person name="Stajich J.E."/>
            <person name="Bonito G."/>
        </authorList>
    </citation>
    <scope>NUCLEOTIDE SEQUENCE</scope>
    <source>
        <strain evidence="2">BC1065</strain>
    </source>
</reference>
<dbReference type="EMBL" id="JAAAJB010000270">
    <property type="protein sequence ID" value="KAG0259836.1"/>
    <property type="molecule type" value="Genomic_DNA"/>
</dbReference>
<dbReference type="Proteomes" id="UP000807716">
    <property type="component" value="Unassembled WGS sequence"/>
</dbReference>
<evidence type="ECO:0000256" key="1">
    <source>
        <dbReference type="SAM" id="Phobius"/>
    </source>
</evidence>